<gene>
    <name evidence="1" type="ORF">SAMN03159343_0893</name>
</gene>
<evidence type="ECO:0000313" key="1">
    <source>
        <dbReference type="EMBL" id="SCX40146.1"/>
    </source>
</evidence>
<name>A0A1G4XG65_9ACTN</name>
<evidence type="ECO:0000313" key="2">
    <source>
        <dbReference type="Proteomes" id="UP000198981"/>
    </source>
</evidence>
<dbReference type="Proteomes" id="UP000198981">
    <property type="component" value="Unassembled WGS sequence"/>
</dbReference>
<dbReference type="Gene3D" id="2.40.30.10">
    <property type="entry name" value="Translation factors"/>
    <property type="match status" value="1"/>
</dbReference>
<dbReference type="EMBL" id="FMUH01000001">
    <property type="protein sequence ID" value="SCX40146.1"/>
    <property type="molecule type" value="Genomic_DNA"/>
</dbReference>
<sequence length="88" mass="9222">MTVPVRFTVARTFQLTGMGPTAVGILEEGDVPVTGTTLHVEANGTPVRIRSFDLHTRQTPAGVQVGLFLHPEDASMVSPGSVLVSPPA</sequence>
<keyword evidence="2" id="KW-1185">Reference proteome</keyword>
<organism evidence="1 2">
    <name type="scientific">Klenkia marina</name>
    <dbReference type="NCBI Taxonomy" id="1960309"/>
    <lineage>
        <taxon>Bacteria</taxon>
        <taxon>Bacillati</taxon>
        <taxon>Actinomycetota</taxon>
        <taxon>Actinomycetes</taxon>
        <taxon>Geodermatophilales</taxon>
        <taxon>Geodermatophilaceae</taxon>
        <taxon>Klenkia</taxon>
    </lineage>
</organism>
<dbReference type="SUPFAM" id="SSF50447">
    <property type="entry name" value="Translation proteins"/>
    <property type="match status" value="1"/>
</dbReference>
<protein>
    <submittedName>
        <fullName evidence="1">Uncharacterized protein</fullName>
    </submittedName>
</protein>
<accession>A0A1G4XG65</accession>
<reference evidence="2" key="1">
    <citation type="submission" date="2016-10" db="EMBL/GenBank/DDBJ databases">
        <authorList>
            <person name="Varghese N."/>
            <person name="Submissions S."/>
        </authorList>
    </citation>
    <scope>NUCLEOTIDE SEQUENCE [LARGE SCALE GENOMIC DNA]</scope>
    <source>
        <strain evidence="2">DSM 45722</strain>
    </source>
</reference>
<proteinExistence type="predicted"/>
<dbReference type="InterPro" id="IPR009000">
    <property type="entry name" value="Transl_B-barrel_sf"/>
</dbReference>
<dbReference type="AlphaFoldDB" id="A0A1G4XG65"/>